<organism evidence="1 2">
    <name type="scientific">Papilio machaon</name>
    <name type="common">Old World swallowtail butterfly</name>
    <dbReference type="NCBI Taxonomy" id="76193"/>
    <lineage>
        <taxon>Eukaryota</taxon>
        <taxon>Metazoa</taxon>
        <taxon>Ecdysozoa</taxon>
        <taxon>Arthropoda</taxon>
        <taxon>Hexapoda</taxon>
        <taxon>Insecta</taxon>
        <taxon>Pterygota</taxon>
        <taxon>Neoptera</taxon>
        <taxon>Endopterygota</taxon>
        <taxon>Lepidoptera</taxon>
        <taxon>Glossata</taxon>
        <taxon>Ditrysia</taxon>
        <taxon>Papilionoidea</taxon>
        <taxon>Papilionidae</taxon>
        <taxon>Papilioninae</taxon>
        <taxon>Papilio</taxon>
    </lineage>
</organism>
<dbReference type="InParanoid" id="A0A0N1IL15"/>
<keyword evidence="2" id="KW-1185">Reference proteome</keyword>
<evidence type="ECO:0000313" key="1">
    <source>
        <dbReference type="EMBL" id="KPJ21488.1"/>
    </source>
</evidence>
<reference evidence="1 2" key="1">
    <citation type="journal article" date="2015" name="Nat. Commun.">
        <title>Outbred genome sequencing and CRISPR/Cas9 gene editing in butterflies.</title>
        <authorList>
            <person name="Li X."/>
            <person name="Fan D."/>
            <person name="Zhang W."/>
            <person name="Liu G."/>
            <person name="Zhang L."/>
            <person name="Zhao L."/>
            <person name="Fang X."/>
            <person name="Chen L."/>
            <person name="Dong Y."/>
            <person name="Chen Y."/>
            <person name="Ding Y."/>
            <person name="Zhao R."/>
            <person name="Feng M."/>
            <person name="Zhu Y."/>
            <person name="Feng Y."/>
            <person name="Jiang X."/>
            <person name="Zhu D."/>
            <person name="Xiang H."/>
            <person name="Feng X."/>
            <person name="Li S."/>
            <person name="Wang J."/>
            <person name="Zhang G."/>
            <person name="Kronforst M.R."/>
            <person name="Wang W."/>
        </authorList>
    </citation>
    <scope>NUCLEOTIDE SEQUENCE [LARGE SCALE GENOMIC DNA]</scope>
    <source>
        <strain evidence="1">Ya'a_city_454_Pm</strain>
        <tissue evidence="1">Whole body</tissue>
    </source>
</reference>
<name>A0A0N1IL15_PAPMA</name>
<protein>
    <submittedName>
        <fullName evidence="1">Uncharacterized protein</fullName>
    </submittedName>
</protein>
<dbReference type="Proteomes" id="UP000053240">
    <property type="component" value="Unassembled WGS sequence"/>
</dbReference>
<dbReference type="EMBL" id="LADJ01050535">
    <property type="protein sequence ID" value="KPJ21488.1"/>
    <property type="molecule type" value="Genomic_DNA"/>
</dbReference>
<proteinExistence type="predicted"/>
<gene>
    <name evidence="1" type="ORF">RR48_00613</name>
</gene>
<sequence length="328" mass="37461">NNVQHRVFVPGFRNILPYPKLSNLTRSQHFQCLKVLCAKNPDILPKEFIPLPKNFDYKIFEDVQKAYLEEQKEFIAWAKTMWTTNHCIRALRPKPLVETMYEAEFEIKAKEMESFPKNYTMAAQIPLESRNDKYEMIHEKELISVDINSLPQISNPLPITKKLTIMIPRAVPEPCMKHPCRIILPYETSTTTLPLTEVHSALAQYAAEQGAACVADENALTCLLQTDKQWTLCLSVCDVVTTDGSSHSVLVLGGEFSVVRECAQTRTRRAYTHLLEHALIPDEEKVKLYYKSKETTENNMKSCTNLSQDLDDSSDDECPLFIVAGKFI</sequence>
<accession>A0A0N1IL15</accession>
<dbReference type="AlphaFoldDB" id="A0A0N1IL15"/>
<evidence type="ECO:0000313" key="2">
    <source>
        <dbReference type="Proteomes" id="UP000053240"/>
    </source>
</evidence>
<dbReference type="STRING" id="76193.A0A0N1IL15"/>
<feature type="non-terminal residue" evidence="1">
    <location>
        <position position="1"/>
    </location>
</feature>
<comment type="caution">
    <text evidence="1">The sequence shown here is derived from an EMBL/GenBank/DDBJ whole genome shotgun (WGS) entry which is preliminary data.</text>
</comment>